<keyword evidence="7 9" id="KW-0129">CBS domain</keyword>
<feature type="domain" description="CNNM transmembrane" evidence="13">
    <location>
        <begin position="1"/>
        <end position="187"/>
    </location>
</feature>
<dbReference type="InterPro" id="IPR002550">
    <property type="entry name" value="CNNM"/>
</dbReference>
<dbReference type="InterPro" id="IPR044751">
    <property type="entry name" value="Ion_transp-like_CBS"/>
</dbReference>
<dbReference type="Gene3D" id="3.10.580.10">
    <property type="entry name" value="CBS-domain"/>
    <property type="match status" value="1"/>
</dbReference>
<evidence type="ECO:0000256" key="1">
    <source>
        <dbReference type="ARBA" id="ARBA00004651"/>
    </source>
</evidence>
<feature type="domain" description="CBS" evidence="12">
    <location>
        <begin position="272"/>
        <end position="329"/>
    </location>
</feature>
<dbReference type="KEGG" id="erz:ER308_02990"/>
<keyword evidence="3" id="KW-1003">Cell membrane</keyword>
<reference evidence="14 15" key="1">
    <citation type="submission" date="2019-01" db="EMBL/GenBank/DDBJ databases">
        <title>Egibacter rhizosphaerae EGI 80759T.</title>
        <authorList>
            <person name="Chen D.-D."/>
            <person name="Tian Y."/>
            <person name="Jiao J.-Y."/>
            <person name="Zhang X.-T."/>
            <person name="Zhang Y.-G."/>
            <person name="Zhang Y."/>
            <person name="Xiao M."/>
            <person name="Shu W.-S."/>
            <person name="Li W.-J."/>
        </authorList>
    </citation>
    <scope>NUCLEOTIDE SEQUENCE [LARGE SCALE GENOMIC DNA]</scope>
    <source>
        <strain evidence="14 15">EGI 80759</strain>
    </source>
</reference>
<dbReference type="SMART" id="SM00116">
    <property type="entry name" value="CBS"/>
    <property type="match status" value="2"/>
</dbReference>
<dbReference type="InterPro" id="IPR000644">
    <property type="entry name" value="CBS_dom"/>
</dbReference>
<evidence type="ECO:0000256" key="6">
    <source>
        <dbReference type="ARBA" id="ARBA00022989"/>
    </source>
</evidence>
<comment type="similarity">
    <text evidence="2">Belongs to the UPF0053 family.</text>
</comment>
<evidence type="ECO:0000256" key="7">
    <source>
        <dbReference type="ARBA" id="ARBA00023122"/>
    </source>
</evidence>
<dbReference type="SUPFAM" id="SSF54631">
    <property type="entry name" value="CBS-domain pair"/>
    <property type="match status" value="1"/>
</dbReference>
<dbReference type="RefSeq" id="WP_131153628.1">
    <property type="nucleotide sequence ID" value="NZ_CP036402.1"/>
</dbReference>
<dbReference type="GO" id="GO:0050660">
    <property type="term" value="F:flavin adenine dinucleotide binding"/>
    <property type="evidence" value="ECO:0007669"/>
    <property type="project" value="InterPro"/>
</dbReference>
<dbReference type="InterPro" id="IPR005170">
    <property type="entry name" value="Transptr-assoc_dom"/>
</dbReference>
<feature type="transmembrane region" description="Helical" evidence="11">
    <location>
        <begin position="61"/>
        <end position="80"/>
    </location>
</feature>
<evidence type="ECO:0000256" key="5">
    <source>
        <dbReference type="ARBA" id="ARBA00022737"/>
    </source>
</evidence>
<dbReference type="PANTHER" id="PTHR22777:SF32">
    <property type="entry name" value="UPF0053 INNER MEMBRANE PROTEIN YFJD"/>
    <property type="match status" value="1"/>
</dbReference>
<dbReference type="AlphaFoldDB" id="A0A411YBQ2"/>
<feature type="transmembrane region" description="Helical" evidence="11">
    <location>
        <begin position="87"/>
        <end position="107"/>
    </location>
</feature>
<evidence type="ECO:0000256" key="11">
    <source>
        <dbReference type="SAM" id="Phobius"/>
    </source>
</evidence>
<dbReference type="Pfam" id="PF03471">
    <property type="entry name" value="CorC_HlyC"/>
    <property type="match status" value="1"/>
</dbReference>
<keyword evidence="6 10" id="KW-1133">Transmembrane helix</keyword>
<evidence type="ECO:0000256" key="10">
    <source>
        <dbReference type="PROSITE-ProRule" id="PRU01193"/>
    </source>
</evidence>
<dbReference type="InterPro" id="IPR036318">
    <property type="entry name" value="FAD-bd_PCMH-like_sf"/>
</dbReference>
<feature type="transmembrane region" description="Helical" evidence="11">
    <location>
        <begin position="127"/>
        <end position="147"/>
    </location>
</feature>
<evidence type="ECO:0000313" key="14">
    <source>
        <dbReference type="EMBL" id="QBI18630.1"/>
    </source>
</evidence>
<dbReference type="Proteomes" id="UP000291469">
    <property type="component" value="Chromosome"/>
</dbReference>
<evidence type="ECO:0000256" key="3">
    <source>
        <dbReference type="ARBA" id="ARBA00022475"/>
    </source>
</evidence>
<proteinExistence type="inferred from homology"/>
<keyword evidence="5" id="KW-0677">Repeat</keyword>
<evidence type="ECO:0000256" key="8">
    <source>
        <dbReference type="ARBA" id="ARBA00023136"/>
    </source>
</evidence>
<dbReference type="CDD" id="cd04590">
    <property type="entry name" value="CBS_pair_CorC_HlyC_assoc"/>
    <property type="match status" value="1"/>
</dbReference>
<feature type="domain" description="CBS" evidence="12">
    <location>
        <begin position="206"/>
        <end position="265"/>
    </location>
</feature>
<comment type="subcellular location">
    <subcellularLocation>
        <location evidence="1">Cell membrane</location>
        <topology evidence="1">Multi-pass membrane protein</topology>
    </subcellularLocation>
</comment>
<evidence type="ECO:0000259" key="13">
    <source>
        <dbReference type="PROSITE" id="PS51846"/>
    </source>
</evidence>
<dbReference type="EMBL" id="CP036402">
    <property type="protein sequence ID" value="QBI18630.1"/>
    <property type="molecule type" value="Genomic_DNA"/>
</dbReference>
<keyword evidence="15" id="KW-1185">Reference proteome</keyword>
<accession>A0A411YBQ2</accession>
<organism evidence="14 15">
    <name type="scientific">Egibacter rhizosphaerae</name>
    <dbReference type="NCBI Taxonomy" id="1670831"/>
    <lineage>
        <taxon>Bacteria</taxon>
        <taxon>Bacillati</taxon>
        <taxon>Actinomycetota</taxon>
        <taxon>Nitriliruptoria</taxon>
        <taxon>Egibacterales</taxon>
        <taxon>Egibacteraceae</taxon>
        <taxon>Egibacter</taxon>
    </lineage>
</organism>
<gene>
    <name evidence="14" type="ORF">ER308_02990</name>
</gene>
<dbReference type="OrthoDB" id="110231at2"/>
<dbReference type="PANTHER" id="PTHR22777">
    <property type="entry name" value="HEMOLYSIN-RELATED"/>
    <property type="match status" value="1"/>
</dbReference>
<dbReference type="Pfam" id="PF00571">
    <property type="entry name" value="CBS"/>
    <property type="match status" value="2"/>
</dbReference>
<dbReference type="FunFam" id="3.10.580.10:FF:000002">
    <property type="entry name" value="Magnesium/cobalt efflux protein CorC"/>
    <property type="match status" value="1"/>
</dbReference>
<dbReference type="InterPro" id="IPR046342">
    <property type="entry name" value="CBS_dom_sf"/>
</dbReference>
<sequence>MIAWEPVALVVAAVLVFVAALLAAAQAALSRLTLPQAQRFAAHGRRGATALVKLMLEPARTANILALVVLTAQVTGVAAVTGAVTSWLMVGWAVVAVAVVGSTLLFVAAEVAPKTVALQAPERTALALAPLVAIVIRPLAPVAAGLIRVSNVLVPGRGLVSGPFVTEDQLRAMIDAAESDEVIESNERAMIHSIFELGDTVVREIMVPRPDMVCVSLDQSLSDVLDVVLRAGHSRIPVYRGDRDTIVGLLYAKDVLRRLHAGGDENGPWSDLLRPAHFVPELKRVDALLAELQAKRIHLAIVVDEYGATAGIVTIEDILEEIVGEIEDEYDRSERMVEPLDDGHWRVDARLPVHDLADLVEAELPDEEWDTVGGLLVGLLGHVAEPGEEVEVAGVRLSAERVKGRRVAKVLVTPGAGQPVDEEDARA</sequence>
<dbReference type="SMART" id="SM01091">
    <property type="entry name" value="CorC_HlyC"/>
    <property type="match status" value="1"/>
</dbReference>
<dbReference type="SUPFAM" id="SSF56176">
    <property type="entry name" value="FAD-binding/transporter-associated domain-like"/>
    <property type="match status" value="1"/>
</dbReference>
<dbReference type="PROSITE" id="PS51846">
    <property type="entry name" value="CNNM"/>
    <property type="match status" value="1"/>
</dbReference>
<dbReference type="Pfam" id="PF01595">
    <property type="entry name" value="CNNM"/>
    <property type="match status" value="1"/>
</dbReference>
<evidence type="ECO:0000256" key="2">
    <source>
        <dbReference type="ARBA" id="ARBA00006337"/>
    </source>
</evidence>
<protein>
    <submittedName>
        <fullName evidence="14">HlyC/CorC family transporter</fullName>
    </submittedName>
</protein>
<dbReference type="InterPro" id="IPR016169">
    <property type="entry name" value="FAD-bd_PCMH_sub2"/>
</dbReference>
<evidence type="ECO:0000313" key="15">
    <source>
        <dbReference type="Proteomes" id="UP000291469"/>
    </source>
</evidence>
<evidence type="ECO:0000259" key="12">
    <source>
        <dbReference type="PROSITE" id="PS51371"/>
    </source>
</evidence>
<dbReference type="GO" id="GO:0005886">
    <property type="term" value="C:plasma membrane"/>
    <property type="evidence" value="ECO:0007669"/>
    <property type="project" value="UniProtKB-SubCell"/>
</dbReference>
<evidence type="ECO:0000256" key="4">
    <source>
        <dbReference type="ARBA" id="ARBA00022692"/>
    </source>
</evidence>
<keyword evidence="8 10" id="KW-0472">Membrane</keyword>
<dbReference type="Gene3D" id="3.30.465.10">
    <property type="match status" value="1"/>
</dbReference>
<name>A0A411YBQ2_9ACTN</name>
<keyword evidence="4 10" id="KW-0812">Transmembrane</keyword>
<dbReference type="PROSITE" id="PS51371">
    <property type="entry name" value="CBS"/>
    <property type="match status" value="2"/>
</dbReference>
<evidence type="ECO:0000256" key="9">
    <source>
        <dbReference type="PROSITE-ProRule" id="PRU00703"/>
    </source>
</evidence>